<keyword evidence="2" id="KW-1185">Reference proteome</keyword>
<accession>A0A6A6YJ96</accession>
<dbReference type="Proteomes" id="UP000504636">
    <property type="component" value="Unplaced"/>
</dbReference>
<dbReference type="AlphaFoldDB" id="A0A6A6YJ96"/>
<protein>
    <submittedName>
        <fullName evidence="1 3">Uncharacterized protein</fullName>
    </submittedName>
</protein>
<evidence type="ECO:0000313" key="1">
    <source>
        <dbReference type="EMBL" id="KAF2808628.1"/>
    </source>
</evidence>
<dbReference type="GeneID" id="54469647"/>
<organism evidence="1">
    <name type="scientific">Mytilinidion resinicola</name>
    <dbReference type="NCBI Taxonomy" id="574789"/>
    <lineage>
        <taxon>Eukaryota</taxon>
        <taxon>Fungi</taxon>
        <taxon>Dikarya</taxon>
        <taxon>Ascomycota</taxon>
        <taxon>Pezizomycotina</taxon>
        <taxon>Dothideomycetes</taxon>
        <taxon>Pleosporomycetidae</taxon>
        <taxon>Mytilinidiales</taxon>
        <taxon>Mytilinidiaceae</taxon>
        <taxon>Mytilinidion</taxon>
    </lineage>
</organism>
<reference evidence="3" key="2">
    <citation type="submission" date="2020-04" db="EMBL/GenBank/DDBJ databases">
        <authorList>
            <consortium name="NCBI Genome Project"/>
        </authorList>
    </citation>
    <scope>NUCLEOTIDE SEQUENCE</scope>
    <source>
        <strain evidence="3">CBS 304.34</strain>
    </source>
</reference>
<reference evidence="1 3" key="1">
    <citation type="journal article" date="2020" name="Stud. Mycol.">
        <title>101 Dothideomycetes genomes: a test case for predicting lifestyles and emergence of pathogens.</title>
        <authorList>
            <person name="Haridas S."/>
            <person name="Albert R."/>
            <person name="Binder M."/>
            <person name="Bloem J."/>
            <person name="Labutti K."/>
            <person name="Salamov A."/>
            <person name="Andreopoulos B."/>
            <person name="Baker S."/>
            <person name="Barry K."/>
            <person name="Bills G."/>
            <person name="Bluhm B."/>
            <person name="Cannon C."/>
            <person name="Castanera R."/>
            <person name="Culley D."/>
            <person name="Daum C."/>
            <person name="Ezra D."/>
            <person name="Gonzalez J."/>
            <person name="Henrissat B."/>
            <person name="Kuo A."/>
            <person name="Liang C."/>
            <person name="Lipzen A."/>
            <person name="Lutzoni F."/>
            <person name="Magnuson J."/>
            <person name="Mondo S."/>
            <person name="Nolan M."/>
            <person name="Ohm R."/>
            <person name="Pangilinan J."/>
            <person name="Park H.-J."/>
            <person name="Ramirez L."/>
            <person name="Alfaro M."/>
            <person name="Sun H."/>
            <person name="Tritt A."/>
            <person name="Yoshinaga Y."/>
            <person name="Zwiers L.-H."/>
            <person name="Turgeon B."/>
            <person name="Goodwin S."/>
            <person name="Spatafora J."/>
            <person name="Crous P."/>
            <person name="Grigoriev I."/>
        </authorList>
    </citation>
    <scope>NUCLEOTIDE SEQUENCE</scope>
    <source>
        <strain evidence="1 3">CBS 304.34</strain>
    </source>
</reference>
<name>A0A6A6YJ96_9PEZI</name>
<dbReference type="EMBL" id="MU003703">
    <property type="protein sequence ID" value="KAF2808628.1"/>
    <property type="molecule type" value="Genomic_DNA"/>
</dbReference>
<sequence>MSWLVVFELTCSACVPISEVWRRYKACSFHAAAFFSPLTAGRSMINRDTSESGMMEVFESSRLLLQQWGCKPTMLVLGNGCCGRVEESYGSEFGLVCRIARSGFKWRGLVERSCRLPL</sequence>
<evidence type="ECO:0000313" key="3">
    <source>
        <dbReference type="RefSeq" id="XP_033575592.1"/>
    </source>
</evidence>
<evidence type="ECO:0000313" key="2">
    <source>
        <dbReference type="Proteomes" id="UP000504636"/>
    </source>
</evidence>
<gene>
    <name evidence="1 3" type="ORF">BDZ99DRAFT_59736</name>
</gene>
<proteinExistence type="predicted"/>
<dbReference type="RefSeq" id="XP_033575592.1">
    <property type="nucleotide sequence ID" value="XM_033728754.1"/>
</dbReference>
<reference evidence="3" key="3">
    <citation type="submission" date="2025-04" db="UniProtKB">
        <authorList>
            <consortium name="RefSeq"/>
        </authorList>
    </citation>
    <scope>IDENTIFICATION</scope>
    <source>
        <strain evidence="3">CBS 304.34</strain>
    </source>
</reference>